<dbReference type="SUPFAM" id="SSF69864">
    <property type="entry name" value="Argininosuccinate synthetase, C-terminal domain"/>
    <property type="match status" value="1"/>
</dbReference>
<dbReference type="GO" id="GO:0004055">
    <property type="term" value="F:argininosuccinate synthase activity"/>
    <property type="evidence" value="ECO:0007669"/>
    <property type="project" value="UniProtKB-EC"/>
</dbReference>
<keyword evidence="7 8" id="KW-0067">ATP-binding</keyword>
<feature type="binding site" evidence="8">
    <location>
        <position position="171"/>
    </location>
    <ligand>
        <name>ATP</name>
        <dbReference type="ChEBI" id="CHEBI:30616"/>
    </ligand>
</feature>
<evidence type="ECO:0000256" key="3">
    <source>
        <dbReference type="ARBA" id="ARBA00022571"/>
    </source>
</evidence>
<evidence type="ECO:0000256" key="5">
    <source>
        <dbReference type="ARBA" id="ARBA00022605"/>
    </source>
</evidence>
<evidence type="ECO:0000256" key="1">
    <source>
        <dbReference type="ARBA" id="ARBA00004967"/>
    </source>
</evidence>
<dbReference type="SUPFAM" id="SSF52402">
    <property type="entry name" value="Adenine nucleotide alpha hydrolases-like"/>
    <property type="match status" value="1"/>
</dbReference>
<dbReference type="InterPro" id="IPR023434">
    <property type="entry name" value="Arginosuc_synth_type_1_subfam"/>
</dbReference>
<feature type="binding site" evidence="8">
    <location>
        <begin position="8"/>
        <end position="16"/>
    </location>
    <ligand>
        <name>ATP</name>
        <dbReference type="ChEBI" id="CHEBI:30616"/>
    </ligand>
</feature>
<dbReference type="CDD" id="cd01999">
    <property type="entry name" value="ASS"/>
    <property type="match status" value="1"/>
</dbReference>
<dbReference type="Gene3D" id="1.20.5.470">
    <property type="entry name" value="Single helix bin"/>
    <property type="match status" value="1"/>
</dbReference>
<keyword evidence="4 8" id="KW-0436">Ligase</keyword>
<comment type="subcellular location">
    <subcellularLocation>
        <location evidence="8">Cytoplasm</location>
    </subcellularLocation>
</comment>
<keyword evidence="6 8" id="KW-0547">Nucleotide-binding</keyword>
<evidence type="ECO:0000259" key="10">
    <source>
        <dbReference type="Pfam" id="PF00764"/>
    </source>
</evidence>
<feature type="binding site" evidence="8">
    <location>
        <position position="181"/>
    </location>
    <ligand>
        <name>L-citrulline</name>
        <dbReference type="ChEBI" id="CHEBI:57743"/>
    </ligand>
</feature>
<dbReference type="Pfam" id="PF20979">
    <property type="entry name" value="Arginosuc_syn_C"/>
    <property type="match status" value="1"/>
</dbReference>
<comment type="caution">
    <text evidence="8">Lacks conserved residue(s) required for the propagation of feature annotation.</text>
</comment>
<dbReference type="InterPro" id="IPR048268">
    <property type="entry name" value="Arginosuc_syn_C"/>
</dbReference>
<feature type="binding site" evidence="8">
    <location>
        <position position="173"/>
    </location>
    <ligand>
        <name>L-aspartate</name>
        <dbReference type="ChEBI" id="CHEBI:29991"/>
    </ligand>
</feature>
<sequence>MTERVVLAYSGGLDTSVAIGWIAEETSAEVVAVAVDVGQGGEGLGGAAGVPHSTRGAQHAPSRHRPKAQVARLRGPSSGTPRARTGHREHRTGLPRHPLVIRKRALACGAVEAEVADARDEFADGYCLPAIKANALYMDRYPLVSALSRPAIVKHLVAAARKHGATIVAHGCTGKGNDQVRFEAGIVALAPDLRCVVPVRDYAMTRDKAIAFCEARRLPIATTKKSPYSIDQNVFGRAVETGFLEDIWNAPTEDIYEYTRNPAIPREADEVVITFEAGAPVALDGRPVTVLQAIKQLNERAGAQGIGRIDMVEDRLVGIKSREVYEAPGAIALITAHQELENVTVERELARYKRQVEQRWGELVYDGQWFSPLKRALDGFIDEANGHVTGDIRMTLHGGRAVVTGRRSQSSLYDFDLATYDTGDTFDQAAAKGFIDLYSLSSKIAARRDLA</sequence>
<dbReference type="EMBL" id="CP114413">
    <property type="protein sequence ID" value="WAZ20510.1"/>
    <property type="molecule type" value="Genomic_DNA"/>
</dbReference>
<feature type="binding site" evidence="8">
    <location>
        <position position="325"/>
    </location>
    <ligand>
        <name>L-citrulline</name>
        <dbReference type="ChEBI" id="CHEBI:57743"/>
    </ligand>
</feature>
<dbReference type="Gene3D" id="3.40.50.620">
    <property type="entry name" value="HUPs"/>
    <property type="match status" value="2"/>
</dbReference>
<evidence type="ECO:0000256" key="4">
    <source>
        <dbReference type="ARBA" id="ARBA00022598"/>
    </source>
</evidence>
<evidence type="ECO:0000256" key="8">
    <source>
        <dbReference type="HAMAP-Rule" id="MF_00005"/>
    </source>
</evidence>
<dbReference type="InterPro" id="IPR048267">
    <property type="entry name" value="Arginosuc_syn_N"/>
</dbReference>
<keyword evidence="3 8" id="KW-0055">Arginine biosynthesis</keyword>
<evidence type="ECO:0000313" key="12">
    <source>
        <dbReference type="EMBL" id="WAZ20510.1"/>
    </source>
</evidence>
<evidence type="ECO:0000259" key="11">
    <source>
        <dbReference type="Pfam" id="PF20979"/>
    </source>
</evidence>
<keyword evidence="5 8" id="KW-0028">Amino-acid biosynthesis</keyword>
<evidence type="ECO:0000256" key="7">
    <source>
        <dbReference type="ARBA" id="ARBA00022840"/>
    </source>
</evidence>
<comment type="catalytic activity">
    <reaction evidence="8">
        <text>L-citrulline + L-aspartate + ATP = 2-(N(omega)-L-arginino)succinate + AMP + diphosphate + H(+)</text>
        <dbReference type="Rhea" id="RHEA:10932"/>
        <dbReference type="ChEBI" id="CHEBI:15378"/>
        <dbReference type="ChEBI" id="CHEBI:29991"/>
        <dbReference type="ChEBI" id="CHEBI:30616"/>
        <dbReference type="ChEBI" id="CHEBI:33019"/>
        <dbReference type="ChEBI" id="CHEBI:57472"/>
        <dbReference type="ChEBI" id="CHEBI:57743"/>
        <dbReference type="ChEBI" id="CHEBI:456215"/>
        <dbReference type="EC" id="6.3.4.5"/>
    </reaction>
</comment>
<proteinExistence type="inferred from homology"/>
<evidence type="ECO:0000256" key="6">
    <source>
        <dbReference type="ARBA" id="ARBA00022741"/>
    </source>
</evidence>
<feature type="domain" description="Arginosuccinate synthase-like N-terminal" evidence="10">
    <location>
        <begin position="101"/>
        <end position="219"/>
    </location>
</feature>
<dbReference type="InterPro" id="IPR001518">
    <property type="entry name" value="Arginosuc_synth"/>
</dbReference>
<dbReference type="RefSeq" id="WP_269658177.1">
    <property type="nucleotide sequence ID" value="NZ_CP114413.1"/>
</dbReference>
<reference evidence="12" key="1">
    <citation type="submission" date="2022-12" db="EMBL/GenBank/DDBJ databases">
        <authorList>
            <person name="Ruckert C."/>
            <person name="Busche T."/>
            <person name="Kalinowski J."/>
            <person name="Wittmann C."/>
        </authorList>
    </citation>
    <scope>NUCLEOTIDE SEQUENCE</scope>
    <source>
        <strain evidence="12">DSM 40467</strain>
    </source>
</reference>
<accession>A0ABY7KA60</accession>
<keyword evidence="8" id="KW-0963">Cytoplasm</keyword>
<feature type="binding site" evidence="8">
    <location>
        <position position="141"/>
    </location>
    <ligand>
        <name>L-citrulline</name>
        <dbReference type="ChEBI" id="CHEBI:57743"/>
    </ligand>
</feature>
<feature type="domain" description="Arginosuccinate synthase-like N-terminal" evidence="10">
    <location>
        <begin position="4"/>
        <end position="45"/>
    </location>
</feature>
<feature type="binding site" evidence="8">
    <location>
        <position position="313"/>
    </location>
    <ligand>
        <name>L-citrulline</name>
        <dbReference type="ChEBI" id="CHEBI:57743"/>
    </ligand>
</feature>
<comment type="similarity">
    <text evidence="8">Belongs to the argininosuccinate synthase family. Type 1 subfamily.</text>
</comment>
<dbReference type="NCBIfam" id="TIGR00032">
    <property type="entry name" value="argG"/>
    <property type="match status" value="1"/>
</dbReference>
<feature type="binding site" evidence="8">
    <location>
        <position position="177"/>
    </location>
    <ligand>
        <name>L-citrulline</name>
        <dbReference type="ChEBI" id="CHEBI:57743"/>
    </ligand>
</feature>
<evidence type="ECO:0000256" key="2">
    <source>
        <dbReference type="ARBA" id="ARBA00012286"/>
    </source>
</evidence>
<organism evidence="12 13">
    <name type="scientific">Streptomyces cinnabarinus</name>
    <dbReference type="NCBI Taxonomy" id="67287"/>
    <lineage>
        <taxon>Bacteria</taxon>
        <taxon>Bacillati</taxon>
        <taxon>Actinomycetota</taxon>
        <taxon>Actinomycetes</taxon>
        <taxon>Kitasatosporales</taxon>
        <taxon>Streptomycetaceae</taxon>
        <taxon>Streptomyces</taxon>
    </lineage>
</organism>
<gene>
    <name evidence="8" type="primary">argG</name>
    <name evidence="12" type="ORF">STRCI_001633</name>
</gene>
<feature type="region of interest" description="Disordered" evidence="9">
    <location>
        <begin position="49"/>
        <end position="91"/>
    </location>
</feature>
<feature type="domain" description="Arginosuccinate synthase C-terminal" evidence="11">
    <location>
        <begin position="228"/>
        <end position="444"/>
    </location>
</feature>
<dbReference type="InterPro" id="IPR014729">
    <property type="entry name" value="Rossmann-like_a/b/a_fold"/>
</dbReference>
<dbReference type="NCBIfam" id="NF001770">
    <property type="entry name" value="PRK00509.1"/>
    <property type="match status" value="1"/>
</dbReference>
<dbReference type="Gene3D" id="3.90.1260.10">
    <property type="entry name" value="Argininosuccinate synthetase, chain A, domain 2"/>
    <property type="match status" value="1"/>
</dbReference>
<dbReference type="InterPro" id="IPR024074">
    <property type="entry name" value="AS_cat/multimer_dom_body"/>
</dbReference>
<comment type="pathway">
    <text evidence="1 8">Amino-acid biosynthesis; L-arginine biosynthesis; L-arginine from L-ornithine and carbamoyl phosphate: step 2/3.</text>
</comment>
<dbReference type="Proteomes" id="UP001164439">
    <property type="component" value="Chromosome"/>
</dbReference>
<protein>
    <recommendedName>
        <fullName evidence="2 8">Argininosuccinate synthase</fullName>
        <ecNumber evidence="2 8">6.3.4.5</ecNumber>
    </recommendedName>
    <alternativeName>
        <fullName evidence="8">Citrulline--aspartate ligase</fullName>
    </alternativeName>
</protein>
<evidence type="ECO:0000256" key="9">
    <source>
        <dbReference type="SAM" id="MobiDB-lite"/>
    </source>
</evidence>
<feature type="binding site" evidence="8">
    <location>
        <position position="178"/>
    </location>
    <ligand>
        <name>L-aspartate</name>
        <dbReference type="ChEBI" id="CHEBI:29991"/>
    </ligand>
</feature>
<name>A0ABY7KA60_9ACTN</name>
<feature type="binding site" evidence="8">
    <location>
        <position position="177"/>
    </location>
    <ligand>
        <name>L-aspartate</name>
        <dbReference type="ChEBI" id="CHEBI:29991"/>
    </ligand>
</feature>
<dbReference type="InterPro" id="IPR018223">
    <property type="entry name" value="Arginosuc_synth_CS"/>
</dbReference>
<dbReference type="PANTHER" id="PTHR11587">
    <property type="entry name" value="ARGININOSUCCINATE SYNTHASE"/>
    <property type="match status" value="1"/>
</dbReference>
<comment type="subunit">
    <text evidence="8">Homotetramer.</text>
</comment>
<dbReference type="Pfam" id="PF00764">
    <property type="entry name" value="Arginosuc_synth"/>
    <property type="match status" value="2"/>
</dbReference>
<dbReference type="PROSITE" id="PS00564">
    <property type="entry name" value="ARGININOSUCCIN_SYN_1"/>
    <property type="match status" value="1"/>
</dbReference>
<evidence type="ECO:0000313" key="13">
    <source>
        <dbReference type="Proteomes" id="UP001164439"/>
    </source>
</evidence>
<keyword evidence="13" id="KW-1185">Reference proteome</keyword>
<dbReference type="EC" id="6.3.4.5" evidence="2 8"/>
<dbReference type="HAMAP" id="MF_00005">
    <property type="entry name" value="Arg_succ_synth_type1"/>
    <property type="match status" value="1"/>
</dbReference>
<feature type="binding site" evidence="8">
    <location>
        <position position="229"/>
    </location>
    <ligand>
        <name>L-citrulline</name>
        <dbReference type="ChEBI" id="CHEBI:57743"/>
    </ligand>
</feature>
<dbReference type="PROSITE" id="PS00565">
    <property type="entry name" value="ARGININOSUCCIN_SYN_2"/>
    <property type="match status" value="1"/>
</dbReference>
<dbReference type="PANTHER" id="PTHR11587:SF2">
    <property type="entry name" value="ARGININOSUCCINATE SYNTHASE"/>
    <property type="match status" value="1"/>
</dbReference>